<protein>
    <recommendedName>
        <fullName evidence="1">peptide chain release factor N(5)-glutamine methyltransferase</fullName>
        <ecNumber evidence="1">2.1.1.297</ecNumber>
    </recommendedName>
</protein>
<dbReference type="InterPro" id="IPR002052">
    <property type="entry name" value="DNA_methylase_N6_adenine_CS"/>
</dbReference>
<dbReference type="PANTHER" id="PTHR18895">
    <property type="entry name" value="HEMK METHYLTRANSFERASE"/>
    <property type="match status" value="1"/>
</dbReference>
<comment type="catalytic activity">
    <reaction evidence="5">
        <text>L-glutaminyl-[peptide chain release factor] + S-adenosyl-L-methionine = N(5)-methyl-L-glutaminyl-[peptide chain release factor] + S-adenosyl-L-homocysteine + H(+)</text>
        <dbReference type="Rhea" id="RHEA:42896"/>
        <dbReference type="Rhea" id="RHEA-COMP:10271"/>
        <dbReference type="Rhea" id="RHEA-COMP:10272"/>
        <dbReference type="ChEBI" id="CHEBI:15378"/>
        <dbReference type="ChEBI" id="CHEBI:30011"/>
        <dbReference type="ChEBI" id="CHEBI:57856"/>
        <dbReference type="ChEBI" id="CHEBI:59789"/>
        <dbReference type="ChEBI" id="CHEBI:61891"/>
        <dbReference type="EC" id="2.1.1.297"/>
    </reaction>
</comment>
<dbReference type="OrthoDB" id="9800643at2"/>
<dbReference type="InterPro" id="IPR004556">
    <property type="entry name" value="HemK-like"/>
</dbReference>
<dbReference type="PANTHER" id="PTHR18895:SF74">
    <property type="entry name" value="MTRF1L RELEASE FACTOR GLUTAMINE METHYLTRANSFERASE"/>
    <property type="match status" value="1"/>
</dbReference>
<dbReference type="GO" id="GO:0032259">
    <property type="term" value="P:methylation"/>
    <property type="evidence" value="ECO:0007669"/>
    <property type="project" value="UniProtKB-KW"/>
</dbReference>
<accession>A0A0X8FK28</accession>
<evidence type="ECO:0000256" key="2">
    <source>
        <dbReference type="ARBA" id="ARBA00022603"/>
    </source>
</evidence>
<organism evidence="6 7">
    <name type="scientific">Aerococcus urinaehominis</name>
    <dbReference type="NCBI Taxonomy" id="128944"/>
    <lineage>
        <taxon>Bacteria</taxon>
        <taxon>Bacillati</taxon>
        <taxon>Bacillota</taxon>
        <taxon>Bacilli</taxon>
        <taxon>Lactobacillales</taxon>
        <taxon>Aerococcaceae</taxon>
        <taxon>Aerococcus</taxon>
    </lineage>
</organism>
<dbReference type="NCBIfam" id="TIGR00536">
    <property type="entry name" value="hemK_fam"/>
    <property type="match status" value="1"/>
</dbReference>
<sequence>MNKACNFPNDLTYREALQRASSFLLAHGQDEEAAYHLLLGLKSWQPSDWFSRQFNQADLGFLTNYQHGLRRMVTDDYPWQYLVGEVFFYQHVFKVSEDCLIPRPETEALVAYLIDHLNPIPKRILDLATGSGVIGLSLKTAWPDSDLVASDISQPALDVAIANADFLDLPAKFYQGDLFQALPSDEEKFDLIVTNPPYISNDERPLMSKSTLKFEPPEALFAKSQGLAIYIDIAQVLDKYLAADGLFVAEIGYQQGPVLVDLFTQAYPQAKIWLRQDFAGLDRNLFVKF</sequence>
<dbReference type="Proteomes" id="UP000062260">
    <property type="component" value="Chromosome"/>
</dbReference>
<dbReference type="Gene3D" id="3.40.50.150">
    <property type="entry name" value="Vaccinia Virus protein VP39"/>
    <property type="match status" value="1"/>
</dbReference>
<evidence type="ECO:0000313" key="6">
    <source>
        <dbReference type="EMBL" id="AMB98761.1"/>
    </source>
</evidence>
<evidence type="ECO:0000256" key="5">
    <source>
        <dbReference type="ARBA" id="ARBA00048391"/>
    </source>
</evidence>
<evidence type="ECO:0000256" key="3">
    <source>
        <dbReference type="ARBA" id="ARBA00022679"/>
    </source>
</evidence>
<dbReference type="EC" id="2.1.1.297" evidence="1"/>
<dbReference type="InterPro" id="IPR050320">
    <property type="entry name" value="N5-glutamine_MTase"/>
</dbReference>
<keyword evidence="4" id="KW-0949">S-adenosyl-L-methionine</keyword>
<dbReference type="InterPro" id="IPR019874">
    <property type="entry name" value="RF_methyltr_PrmC"/>
</dbReference>
<dbReference type="GO" id="GO:0003676">
    <property type="term" value="F:nucleic acid binding"/>
    <property type="evidence" value="ECO:0007669"/>
    <property type="project" value="InterPro"/>
</dbReference>
<keyword evidence="2" id="KW-0489">Methyltransferase</keyword>
<dbReference type="PROSITE" id="PS00092">
    <property type="entry name" value="N6_MTASE"/>
    <property type="match status" value="1"/>
</dbReference>
<evidence type="ECO:0000256" key="4">
    <source>
        <dbReference type="ARBA" id="ARBA00022691"/>
    </source>
</evidence>
<dbReference type="AlphaFoldDB" id="A0A0X8FK28"/>
<keyword evidence="7" id="KW-1185">Reference proteome</keyword>
<reference evidence="7" key="2">
    <citation type="submission" date="2016-01" db="EMBL/GenBank/DDBJ databases">
        <title>Six Aerococcus type strain genome sequencing and assembly using PacBio and Illumina Hiseq.</title>
        <authorList>
            <person name="Carkaci D."/>
            <person name="Dargis R."/>
            <person name="Nielsen X.C."/>
            <person name="Skovgaard O."/>
            <person name="Fuursted K."/>
            <person name="Christensen J.J."/>
        </authorList>
    </citation>
    <scope>NUCLEOTIDE SEQUENCE [LARGE SCALE GENOMIC DNA]</scope>
    <source>
        <strain evidence="7">CCUG42038B</strain>
    </source>
</reference>
<gene>
    <name evidence="6" type="ORF">AWM75_01565</name>
</gene>
<dbReference type="InterPro" id="IPR007848">
    <property type="entry name" value="Small_mtfrase_dom"/>
</dbReference>
<dbReference type="InterPro" id="IPR029063">
    <property type="entry name" value="SAM-dependent_MTases_sf"/>
</dbReference>
<reference evidence="6 7" key="1">
    <citation type="journal article" date="2016" name="Genome Announc.">
        <title>Complete Genome Sequences of Aerococcus christensenii CCUG 28831T, Aerococcus sanguinicola CCUG 43001T, Aerococcus urinae CCUG 36881T, Aerococcus urinaeequi CCUG 28094T, Aerococcus urinaehominis CCUG 42038 BT, and Aerococcus viridans CCUG 4311T.</title>
        <authorList>
            <person name="Carkaci D."/>
            <person name="Dargis R."/>
            <person name="Nielsen X.C."/>
            <person name="Skovgaard O."/>
            <person name="Fuursted K."/>
            <person name="Christensen J.J."/>
        </authorList>
    </citation>
    <scope>NUCLEOTIDE SEQUENCE [LARGE SCALE GENOMIC DNA]</scope>
    <source>
        <strain evidence="6 7">CCUG42038B</strain>
    </source>
</reference>
<dbReference type="SUPFAM" id="SSF53335">
    <property type="entry name" value="S-adenosyl-L-methionine-dependent methyltransferases"/>
    <property type="match status" value="1"/>
</dbReference>
<dbReference type="CDD" id="cd02440">
    <property type="entry name" value="AdoMet_MTases"/>
    <property type="match status" value="1"/>
</dbReference>
<dbReference type="RefSeq" id="WP_067977447.1">
    <property type="nucleotide sequence ID" value="NZ_CP014163.1"/>
</dbReference>
<dbReference type="Pfam" id="PF05175">
    <property type="entry name" value="MTS"/>
    <property type="match status" value="1"/>
</dbReference>
<dbReference type="STRING" id="128944.AWM75_01565"/>
<dbReference type="EMBL" id="CP014163">
    <property type="protein sequence ID" value="AMB98761.1"/>
    <property type="molecule type" value="Genomic_DNA"/>
</dbReference>
<dbReference type="NCBIfam" id="TIGR03534">
    <property type="entry name" value="RF_mod_PrmC"/>
    <property type="match status" value="1"/>
</dbReference>
<evidence type="ECO:0000313" key="7">
    <source>
        <dbReference type="Proteomes" id="UP000062260"/>
    </source>
</evidence>
<dbReference type="GO" id="GO:0102559">
    <property type="term" value="F:peptide chain release factor N(5)-glutamine methyltransferase activity"/>
    <property type="evidence" value="ECO:0007669"/>
    <property type="project" value="UniProtKB-EC"/>
</dbReference>
<dbReference type="KEGG" id="auh:AWM75_01565"/>
<evidence type="ECO:0000256" key="1">
    <source>
        <dbReference type="ARBA" id="ARBA00012771"/>
    </source>
</evidence>
<name>A0A0X8FK28_9LACT</name>
<keyword evidence="3" id="KW-0808">Transferase</keyword>
<proteinExistence type="predicted"/>